<dbReference type="InterPro" id="IPR002937">
    <property type="entry name" value="Amino_oxidase"/>
</dbReference>
<dbReference type="InterPro" id="IPR050464">
    <property type="entry name" value="Zeta_carotene_desat/Oxidored"/>
</dbReference>
<dbReference type="VEuPathDB" id="FungiDB:ASPVEDRAFT_43252"/>
<dbReference type="GO" id="GO:0016491">
    <property type="term" value="F:oxidoreductase activity"/>
    <property type="evidence" value="ECO:0007669"/>
    <property type="project" value="InterPro"/>
</dbReference>
<evidence type="ECO:0000259" key="3">
    <source>
        <dbReference type="Pfam" id="PF01593"/>
    </source>
</evidence>
<evidence type="ECO:0000256" key="1">
    <source>
        <dbReference type="SAM" id="MobiDB-lite"/>
    </source>
</evidence>
<proteinExistence type="predicted"/>
<name>A0A1L9PQM4_ASPVE</name>
<dbReference type="SUPFAM" id="SSF51905">
    <property type="entry name" value="FAD/NAD(P)-binding domain"/>
    <property type="match status" value="1"/>
</dbReference>
<dbReference type="EMBL" id="KV878130">
    <property type="protein sequence ID" value="OJJ03752.1"/>
    <property type="molecule type" value="Genomic_DNA"/>
</dbReference>
<evidence type="ECO:0000256" key="2">
    <source>
        <dbReference type="SAM" id="Phobius"/>
    </source>
</evidence>
<dbReference type="Pfam" id="PF01593">
    <property type="entry name" value="Amino_oxidase"/>
    <property type="match status" value="1"/>
</dbReference>
<protein>
    <recommendedName>
        <fullName evidence="3">Amine oxidase domain-containing protein</fullName>
    </recommendedName>
</protein>
<dbReference type="OrthoDB" id="5977668at2759"/>
<dbReference type="Proteomes" id="UP000184073">
    <property type="component" value="Unassembled WGS sequence"/>
</dbReference>
<dbReference type="GeneID" id="63728288"/>
<feature type="domain" description="Amine oxidase" evidence="3">
    <location>
        <begin position="255"/>
        <end position="506"/>
    </location>
</feature>
<dbReference type="RefSeq" id="XP_040669514.1">
    <property type="nucleotide sequence ID" value="XM_040812777.1"/>
</dbReference>
<feature type="transmembrane region" description="Helical" evidence="2">
    <location>
        <begin position="14"/>
        <end position="32"/>
    </location>
</feature>
<evidence type="ECO:0000313" key="5">
    <source>
        <dbReference type="Proteomes" id="UP000184073"/>
    </source>
</evidence>
<dbReference type="PANTHER" id="PTHR42923:SF42">
    <property type="entry name" value="AMINE OXIDASE DOMAIN-CONTAINING PROTEIN"/>
    <property type="match status" value="1"/>
</dbReference>
<sequence>MHNMESLSPQRRETVAVIGSGMAGLVTAHLLVCDKEKGRGRFEVEVLEMQEKLSLDSASYTLPSSSASEAKDEKSGREGQRVDLPMRAFAAGYYDNLRKMYEYLGVRFAEPKFVYSLSTLSGDSNGDDDGDSDSDNISTSLCKKPNDGIYFIHSSNNHILPPIRPSGISAAKWVVEIAYLLFWYIWFTAACFLVEPKASRSGLKKSGETLGAYLARVNIPTYYTWRYLLPLMSSITTCTHHELLNFPASDIVGYARQTHRKPHYTVTGGVQAAEAKLSSGLSVKFNTRVTNVESIDGAKVRVSWITQGEAASKIYDRAIIAVTPDVVGKIFAPLRDAMSAIPTTTVQTVVHRDFARVERYSAYLRDDPRLQKREFKSVLDSSSVDLARPPLTAMHMVTDLDSSRTESIHEHPARVLVTTYALEGGIDESKILHRVDFTRVLRTARSQAVVNSIFSTEPADHSPVDEKKKAWKSGDGNVFIVGGWCWDGMVLLEGCIVSAMRVADALGVDVPWDR</sequence>
<dbReference type="Pfam" id="PF13450">
    <property type="entry name" value="NAD_binding_8"/>
    <property type="match status" value="1"/>
</dbReference>
<evidence type="ECO:0000313" key="4">
    <source>
        <dbReference type="EMBL" id="OJJ03752.1"/>
    </source>
</evidence>
<feature type="compositionally biased region" description="Low complexity" evidence="1">
    <location>
        <begin position="58"/>
        <end position="68"/>
    </location>
</feature>
<feature type="compositionally biased region" description="Basic and acidic residues" evidence="1">
    <location>
        <begin position="69"/>
        <end position="79"/>
    </location>
</feature>
<keyword evidence="2" id="KW-0812">Transmembrane</keyword>
<organism evidence="4 5">
    <name type="scientific">Aspergillus versicolor CBS 583.65</name>
    <dbReference type="NCBI Taxonomy" id="1036611"/>
    <lineage>
        <taxon>Eukaryota</taxon>
        <taxon>Fungi</taxon>
        <taxon>Dikarya</taxon>
        <taxon>Ascomycota</taxon>
        <taxon>Pezizomycotina</taxon>
        <taxon>Eurotiomycetes</taxon>
        <taxon>Eurotiomycetidae</taxon>
        <taxon>Eurotiales</taxon>
        <taxon>Aspergillaceae</taxon>
        <taxon>Aspergillus</taxon>
        <taxon>Aspergillus subgen. Nidulantes</taxon>
    </lineage>
</organism>
<feature type="region of interest" description="Disordered" evidence="1">
    <location>
        <begin position="58"/>
        <end position="79"/>
    </location>
</feature>
<dbReference type="STRING" id="1036611.A0A1L9PQM4"/>
<keyword evidence="2" id="KW-0472">Membrane</keyword>
<dbReference type="InterPro" id="IPR036188">
    <property type="entry name" value="FAD/NAD-bd_sf"/>
</dbReference>
<dbReference type="AlphaFoldDB" id="A0A1L9PQM4"/>
<feature type="transmembrane region" description="Helical" evidence="2">
    <location>
        <begin position="173"/>
        <end position="195"/>
    </location>
</feature>
<keyword evidence="5" id="KW-1185">Reference proteome</keyword>
<gene>
    <name evidence="4" type="ORF">ASPVEDRAFT_43252</name>
</gene>
<dbReference type="PANTHER" id="PTHR42923">
    <property type="entry name" value="PROTOPORPHYRINOGEN OXIDASE"/>
    <property type="match status" value="1"/>
</dbReference>
<keyword evidence="2" id="KW-1133">Transmembrane helix</keyword>
<accession>A0A1L9PQM4</accession>
<reference evidence="5" key="1">
    <citation type="journal article" date="2017" name="Genome Biol.">
        <title>Comparative genomics reveals high biological diversity and specific adaptations in the industrially and medically important fungal genus Aspergillus.</title>
        <authorList>
            <person name="de Vries R.P."/>
            <person name="Riley R."/>
            <person name="Wiebenga A."/>
            <person name="Aguilar-Osorio G."/>
            <person name="Amillis S."/>
            <person name="Uchima C.A."/>
            <person name="Anderluh G."/>
            <person name="Asadollahi M."/>
            <person name="Askin M."/>
            <person name="Barry K."/>
            <person name="Battaglia E."/>
            <person name="Bayram O."/>
            <person name="Benocci T."/>
            <person name="Braus-Stromeyer S.A."/>
            <person name="Caldana C."/>
            <person name="Canovas D."/>
            <person name="Cerqueira G.C."/>
            <person name="Chen F."/>
            <person name="Chen W."/>
            <person name="Choi C."/>
            <person name="Clum A."/>
            <person name="Dos Santos R.A."/>
            <person name="Damasio A.R."/>
            <person name="Diallinas G."/>
            <person name="Emri T."/>
            <person name="Fekete E."/>
            <person name="Flipphi M."/>
            <person name="Freyberg S."/>
            <person name="Gallo A."/>
            <person name="Gournas C."/>
            <person name="Habgood R."/>
            <person name="Hainaut M."/>
            <person name="Harispe M.L."/>
            <person name="Henrissat B."/>
            <person name="Hilden K.S."/>
            <person name="Hope R."/>
            <person name="Hossain A."/>
            <person name="Karabika E."/>
            <person name="Karaffa L."/>
            <person name="Karanyi Z."/>
            <person name="Krasevec N."/>
            <person name="Kuo A."/>
            <person name="Kusch H."/>
            <person name="LaButti K."/>
            <person name="Lagendijk E.L."/>
            <person name="Lapidus A."/>
            <person name="Levasseur A."/>
            <person name="Lindquist E."/>
            <person name="Lipzen A."/>
            <person name="Logrieco A.F."/>
            <person name="MacCabe A."/>
            <person name="Maekelae M.R."/>
            <person name="Malavazi I."/>
            <person name="Melin P."/>
            <person name="Meyer V."/>
            <person name="Mielnichuk N."/>
            <person name="Miskei M."/>
            <person name="Molnar A.P."/>
            <person name="Mule G."/>
            <person name="Ngan C.Y."/>
            <person name="Orejas M."/>
            <person name="Orosz E."/>
            <person name="Ouedraogo J.P."/>
            <person name="Overkamp K.M."/>
            <person name="Park H.-S."/>
            <person name="Perrone G."/>
            <person name="Piumi F."/>
            <person name="Punt P.J."/>
            <person name="Ram A.F."/>
            <person name="Ramon A."/>
            <person name="Rauscher S."/>
            <person name="Record E."/>
            <person name="Riano-Pachon D.M."/>
            <person name="Robert V."/>
            <person name="Roehrig J."/>
            <person name="Ruller R."/>
            <person name="Salamov A."/>
            <person name="Salih N.S."/>
            <person name="Samson R.A."/>
            <person name="Sandor E."/>
            <person name="Sanguinetti M."/>
            <person name="Schuetze T."/>
            <person name="Sepcic K."/>
            <person name="Shelest E."/>
            <person name="Sherlock G."/>
            <person name="Sophianopoulou V."/>
            <person name="Squina F.M."/>
            <person name="Sun H."/>
            <person name="Susca A."/>
            <person name="Todd R.B."/>
            <person name="Tsang A."/>
            <person name="Unkles S.E."/>
            <person name="van de Wiele N."/>
            <person name="van Rossen-Uffink D."/>
            <person name="Oliveira J.V."/>
            <person name="Vesth T.C."/>
            <person name="Visser J."/>
            <person name="Yu J.-H."/>
            <person name="Zhou M."/>
            <person name="Andersen M.R."/>
            <person name="Archer D.B."/>
            <person name="Baker S.E."/>
            <person name="Benoit I."/>
            <person name="Brakhage A.A."/>
            <person name="Braus G.H."/>
            <person name="Fischer R."/>
            <person name="Frisvad J.C."/>
            <person name="Goldman G.H."/>
            <person name="Houbraken J."/>
            <person name="Oakley B."/>
            <person name="Pocsi I."/>
            <person name="Scazzocchio C."/>
            <person name="Seiboth B."/>
            <person name="vanKuyk P.A."/>
            <person name="Wortman J."/>
            <person name="Dyer P.S."/>
            <person name="Grigoriev I.V."/>
        </authorList>
    </citation>
    <scope>NUCLEOTIDE SEQUENCE [LARGE SCALE GENOMIC DNA]</scope>
    <source>
        <strain evidence="5">CBS 583.65</strain>
    </source>
</reference>